<evidence type="ECO:0000259" key="5">
    <source>
        <dbReference type="PROSITE" id="PS50848"/>
    </source>
</evidence>
<protein>
    <submittedName>
        <fullName evidence="7">START domain-containing protein</fullName>
    </submittedName>
</protein>
<keyword evidence="3" id="KW-0446">Lipid-binding</keyword>
<dbReference type="SMART" id="SM00234">
    <property type="entry name" value="START"/>
    <property type="match status" value="1"/>
</dbReference>
<dbReference type="InterPro" id="IPR043556">
    <property type="entry name" value="StARD5/6"/>
</dbReference>
<name>A0A915E0J8_9BILA</name>
<keyword evidence="6" id="KW-1185">Reference proteome</keyword>
<dbReference type="SUPFAM" id="SSF55961">
    <property type="entry name" value="Bet v1-like"/>
    <property type="match status" value="1"/>
</dbReference>
<dbReference type="WBParaSite" id="jg25660">
    <property type="protein sequence ID" value="jg25660"/>
    <property type="gene ID" value="jg25660"/>
</dbReference>
<dbReference type="Gene3D" id="3.30.530.20">
    <property type="match status" value="1"/>
</dbReference>
<accession>A0A915E0J8</accession>
<dbReference type="InterPro" id="IPR002913">
    <property type="entry name" value="START_lipid-bd_dom"/>
</dbReference>
<evidence type="ECO:0000313" key="6">
    <source>
        <dbReference type="Proteomes" id="UP000887574"/>
    </source>
</evidence>
<dbReference type="Proteomes" id="UP000887574">
    <property type="component" value="Unplaced"/>
</dbReference>
<dbReference type="GO" id="GO:0006869">
    <property type="term" value="P:lipid transport"/>
    <property type="evidence" value="ECO:0007669"/>
    <property type="project" value="UniProtKB-KW"/>
</dbReference>
<dbReference type="PROSITE" id="PS50848">
    <property type="entry name" value="START"/>
    <property type="match status" value="1"/>
</dbReference>
<feature type="domain" description="START" evidence="5">
    <location>
        <begin position="85"/>
        <end position="226"/>
    </location>
</feature>
<evidence type="ECO:0000313" key="7">
    <source>
        <dbReference type="WBParaSite" id="jg25660"/>
    </source>
</evidence>
<evidence type="ECO:0000256" key="2">
    <source>
        <dbReference type="ARBA" id="ARBA00023055"/>
    </source>
</evidence>
<proteinExistence type="predicted"/>
<keyword evidence="2" id="KW-0445">Lipid transport</keyword>
<comment type="function">
    <text evidence="4">May be involved in the intracellular transport of sterols or other lipids. May bind cholesterol or other sterols.</text>
</comment>
<evidence type="ECO:0000256" key="1">
    <source>
        <dbReference type="ARBA" id="ARBA00022448"/>
    </source>
</evidence>
<dbReference type="Pfam" id="PF01852">
    <property type="entry name" value="START"/>
    <property type="match status" value="1"/>
</dbReference>
<dbReference type="PANTHER" id="PTHR46374">
    <property type="entry name" value="PROTEIN CBG07384"/>
    <property type="match status" value="1"/>
</dbReference>
<keyword evidence="1" id="KW-0813">Transport</keyword>
<reference evidence="7" key="1">
    <citation type="submission" date="2022-11" db="UniProtKB">
        <authorList>
            <consortium name="WormBaseParasite"/>
        </authorList>
    </citation>
    <scope>IDENTIFICATION</scope>
</reference>
<dbReference type="CDD" id="cd00177">
    <property type="entry name" value="START"/>
    <property type="match status" value="1"/>
</dbReference>
<dbReference type="PANTHER" id="PTHR46374:SF1">
    <property type="entry name" value="START DOMAIN-CONTAINING PROTEIN"/>
    <property type="match status" value="1"/>
</dbReference>
<dbReference type="InterPro" id="IPR023393">
    <property type="entry name" value="START-like_dom_sf"/>
</dbReference>
<evidence type="ECO:0000256" key="3">
    <source>
        <dbReference type="ARBA" id="ARBA00023121"/>
    </source>
</evidence>
<organism evidence="6 7">
    <name type="scientific">Ditylenchus dipsaci</name>
    <dbReference type="NCBI Taxonomy" id="166011"/>
    <lineage>
        <taxon>Eukaryota</taxon>
        <taxon>Metazoa</taxon>
        <taxon>Ecdysozoa</taxon>
        <taxon>Nematoda</taxon>
        <taxon>Chromadorea</taxon>
        <taxon>Rhabditida</taxon>
        <taxon>Tylenchina</taxon>
        <taxon>Tylenchomorpha</taxon>
        <taxon>Sphaerularioidea</taxon>
        <taxon>Anguinidae</taxon>
        <taxon>Anguininae</taxon>
        <taxon>Ditylenchus</taxon>
    </lineage>
</organism>
<evidence type="ECO:0000256" key="4">
    <source>
        <dbReference type="ARBA" id="ARBA00024750"/>
    </source>
</evidence>
<dbReference type="GO" id="GO:0008289">
    <property type="term" value="F:lipid binding"/>
    <property type="evidence" value="ECO:0007669"/>
    <property type="project" value="UniProtKB-KW"/>
</dbReference>
<sequence length="226" mass="25477">MASLADGATVLPVLDSMKLVKERGDVTLTDDEYLELAERAAGEKGIQIYERDSNLAHAQESMLLLVTTLPCTVDKLEKLLTPWLEYRLQWDSMLEKAEVIASWPDKEVYMVRHLVKKNFPMSARESLDLVKVQRYTGGEVVFGSTGGVHKDYPPTKAYVRTHQHVGGYKLLPDESNPAHTKFYMLFHADLNLPGPRLLSSIAGKFKPKFMLQKIDSLQAAIARFDI</sequence>
<dbReference type="AlphaFoldDB" id="A0A915E0J8"/>